<evidence type="ECO:0000259" key="3">
    <source>
        <dbReference type="Pfam" id="PF13511"/>
    </source>
</evidence>
<gene>
    <name evidence="4" type="ORF">NB231_15323</name>
</gene>
<feature type="compositionally biased region" description="Polar residues" evidence="1">
    <location>
        <begin position="73"/>
        <end position="86"/>
    </location>
</feature>
<comment type="caution">
    <text evidence="4">The sequence shown here is derived from an EMBL/GenBank/DDBJ whole genome shotgun (WGS) entry which is preliminary data.</text>
</comment>
<keyword evidence="2" id="KW-0732">Signal</keyword>
<keyword evidence="5" id="KW-1185">Reference proteome</keyword>
<feature type="region of interest" description="Disordered" evidence="1">
    <location>
        <begin position="35"/>
        <end position="100"/>
    </location>
</feature>
<dbReference type="AlphaFoldDB" id="A4BLL5"/>
<proteinExistence type="predicted"/>
<dbReference type="STRING" id="314278.NB231_15323"/>
<organism evidence="4 5">
    <name type="scientific">Nitrococcus mobilis Nb-231</name>
    <dbReference type="NCBI Taxonomy" id="314278"/>
    <lineage>
        <taxon>Bacteria</taxon>
        <taxon>Pseudomonadati</taxon>
        <taxon>Pseudomonadota</taxon>
        <taxon>Gammaproteobacteria</taxon>
        <taxon>Chromatiales</taxon>
        <taxon>Ectothiorhodospiraceae</taxon>
        <taxon>Nitrococcus</taxon>
    </lineage>
</organism>
<evidence type="ECO:0000256" key="1">
    <source>
        <dbReference type="SAM" id="MobiDB-lite"/>
    </source>
</evidence>
<feature type="compositionally biased region" description="Pro residues" evidence="1">
    <location>
        <begin position="56"/>
        <end position="70"/>
    </location>
</feature>
<sequence>MQRIVWITAVLAALTASAAIAAKIYKWRDSQGQTHYSELPPVGRGAQTLDIQTPPEHTPPAPRQPTPLPGTPLSSNGQKTTAQPSGSDPRVQPNVHNQQLACPTARQNLLYLQAGGSNRRFRDASGKVVRYTQAQREAKIAATKRYLEEYCPPSSP</sequence>
<accession>A4BLL5</accession>
<feature type="domain" description="DUF4124" evidence="3">
    <location>
        <begin position="11"/>
        <end position="65"/>
    </location>
</feature>
<feature type="chain" id="PRO_5002665274" description="DUF4124 domain-containing protein" evidence="2">
    <location>
        <begin position="22"/>
        <end position="156"/>
    </location>
</feature>
<dbReference type="RefSeq" id="WP_005004235.1">
    <property type="nucleotide sequence ID" value="NZ_CH672427.1"/>
</dbReference>
<name>A4BLL5_9GAMM</name>
<dbReference type="Pfam" id="PF13511">
    <property type="entry name" value="DUF4124"/>
    <property type="match status" value="1"/>
</dbReference>
<reference evidence="4 5" key="1">
    <citation type="submission" date="2006-02" db="EMBL/GenBank/DDBJ databases">
        <authorList>
            <person name="Waterbury J."/>
            <person name="Ferriera S."/>
            <person name="Johnson J."/>
            <person name="Kravitz S."/>
            <person name="Halpern A."/>
            <person name="Remington K."/>
            <person name="Beeson K."/>
            <person name="Tran B."/>
            <person name="Rogers Y.-H."/>
            <person name="Friedman R."/>
            <person name="Venter J.C."/>
        </authorList>
    </citation>
    <scope>NUCLEOTIDE SEQUENCE [LARGE SCALE GENOMIC DNA]</scope>
    <source>
        <strain evidence="4 5">Nb-231</strain>
    </source>
</reference>
<dbReference type="eggNOG" id="ENOG5030SUE">
    <property type="taxonomic scope" value="Bacteria"/>
</dbReference>
<evidence type="ECO:0000313" key="5">
    <source>
        <dbReference type="Proteomes" id="UP000003374"/>
    </source>
</evidence>
<evidence type="ECO:0000256" key="2">
    <source>
        <dbReference type="SAM" id="SignalP"/>
    </source>
</evidence>
<dbReference type="HOGENOM" id="CLU_108835_3_1_6"/>
<dbReference type="InterPro" id="IPR025392">
    <property type="entry name" value="DUF4124"/>
</dbReference>
<dbReference type="EMBL" id="AAOF01000001">
    <property type="protein sequence ID" value="EAR23203.1"/>
    <property type="molecule type" value="Genomic_DNA"/>
</dbReference>
<dbReference type="OrthoDB" id="7068596at2"/>
<protein>
    <recommendedName>
        <fullName evidence="3">DUF4124 domain-containing protein</fullName>
    </recommendedName>
</protein>
<feature type="signal peptide" evidence="2">
    <location>
        <begin position="1"/>
        <end position="21"/>
    </location>
</feature>
<evidence type="ECO:0000313" key="4">
    <source>
        <dbReference type="EMBL" id="EAR23203.1"/>
    </source>
</evidence>
<dbReference type="Proteomes" id="UP000003374">
    <property type="component" value="Unassembled WGS sequence"/>
</dbReference>